<keyword evidence="4" id="KW-1185">Reference proteome</keyword>
<evidence type="ECO:0000259" key="2">
    <source>
        <dbReference type="Pfam" id="PF09937"/>
    </source>
</evidence>
<comment type="caution">
    <text evidence="3">The sequence shown here is derived from an EMBL/GenBank/DDBJ whole genome shotgun (WGS) entry which is preliminary data.</text>
</comment>
<dbReference type="RefSeq" id="WP_133318454.1">
    <property type="nucleotide sequence ID" value="NZ_SMTL01000012.1"/>
</dbReference>
<dbReference type="Proteomes" id="UP000295238">
    <property type="component" value="Unassembled WGS sequence"/>
</dbReference>
<feature type="compositionally biased region" description="Basic and acidic residues" evidence="1">
    <location>
        <begin position="1"/>
        <end position="10"/>
    </location>
</feature>
<name>A0A4R5U5Y3_9HYPH</name>
<dbReference type="InterPro" id="IPR018683">
    <property type="entry name" value="DUF2169"/>
</dbReference>
<sequence length="223" mass="24965">EVALDYRHAASDQSVDGDGDPEVPANPIGVKRPPRNGGDRTDAVPAASIDSDIDDYSDPFGARLPQGLSPVPPFWRLRQRFAGTYDEEWVANRHPRLPADFDYRFYQSAHPDLIYPGYLRGDETAELARLTPGGGTLRFTLPGIQPLARYRWRDGREVTLRMNLDGLHIDLRTAPYTVDITWRSWLPICPNFLCIELSAEPLAAMLTSDLPRPALNGLKEEVV</sequence>
<protein>
    <submittedName>
        <fullName evidence="3">DUF2169 domain-containing protein</fullName>
    </submittedName>
</protein>
<reference evidence="3 4" key="1">
    <citation type="submission" date="2019-03" db="EMBL/GenBank/DDBJ databases">
        <title>Rhizobium sp. nov., an bacterium isolated from biocrust in Mu Us Desert.</title>
        <authorList>
            <person name="Lixiong L."/>
        </authorList>
    </citation>
    <scope>NUCLEOTIDE SEQUENCE [LARGE SCALE GENOMIC DNA]</scope>
    <source>
        <strain evidence="3 4">SPY-1</strain>
    </source>
</reference>
<dbReference type="EMBL" id="SMTL01000012">
    <property type="protein sequence ID" value="TDK29364.1"/>
    <property type="molecule type" value="Genomic_DNA"/>
</dbReference>
<proteinExistence type="predicted"/>
<feature type="region of interest" description="Disordered" evidence="1">
    <location>
        <begin position="1"/>
        <end position="51"/>
    </location>
</feature>
<evidence type="ECO:0000256" key="1">
    <source>
        <dbReference type="SAM" id="MobiDB-lite"/>
    </source>
</evidence>
<accession>A0A4R5U5Y3</accession>
<feature type="domain" description="DUF2169" evidence="2">
    <location>
        <begin position="2"/>
        <end position="183"/>
    </location>
</feature>
<dbReference type="OrthoDB" id="237820at2"/>
<dbReference type="Pfam" id="PF09937">
    <property type="entry name" value="DUF2169"/>
    <property type="match status" value="1"/>
</dbReference>
<feature type="non-terminal residue" evidence="3">
    <location>
        <position position="1"/>
    </location>
</feature>
<organism evidence="3 4">
    <name type="scientific">Rhizobium deserti</name>
    <dbReference type="NCBI Taxonomy" id="2547961"/>
    <lineage>
        <taxon>Bacteria</taxon>
        <taxon>Pseudomonadati</taxon>
        <taxon>Pseudomonadota</taxon>
        <taxon>Alphaproteobacteria</taxon>
        <taxon>Hyphomicrobiales</taxon>
        <taxon>Rhizobiaceae</taxon>
        <taxon>Rhizobium/Agrobacterium group</taxon>
        <taxon>Rhizobium</taxon>
    </lineage>
</organism>
<evidence type="ECO:0000313" key="4">
    <source>
        <dbReference type="Proteomes" id="UP000295238"/>
    </source>
</evidence>
<gene>
    <name evidence="3" type="ORF">E2F50_22645</name>
</gene>
<evidence type="ECO:0000313" key="3">
    <source>
        <dbReference type="EMBL" id="TDK29364.1"/>
    </source>
</evidence>
<dbReference type="AlphaFoldDB" id="A0A4R5U5Y3"/>